<keyword evidence="26" id="KW-1185">Reference proteome</keyword>
<evidence type="ECO:0000256" key="21">
    <source>
        <dbReference type="ARBA" id="ARBA00077065"/>
    </source>
</evidence>
<keyword evidence="16" id="KW-0325">Glycoprotein</keyword>
<dbReference type="PANTHER" id="PTHR10869:SF246">
    <property type="entry name" value="TRANSMEMBRANE PROLYL 4-HYDROXYLASE"/>
    <property type="match status" value="1"/>
</dbReference>
<keyword evidence="11" id="KW-0735">Signal-anchor</keyword>
<evidence type="ECO:0000256" key="23">
    <source>
        <dbReference type="SAM" id="Phobius"/>
    </source>
</evidence>
<feature type="compositionally biased region" description="Low complexity" evidence="22">
    <location>
        <begin position="66"/>
        <end position="78"/>
    </location>
</feature>
<feature type="region of interest" description="Disordered" evidence="22">
    <location>
        <begin position="66"/>
        <end position="92"/>
    </location>
</feature>
<dbReference type="FunFam" id="1.10.238.10:FF:000141">
    <property type="entry name" value="transmembrane prolyl 4-hydroxylase"/>
    <property type="match status" value="1"/>
</dbReference>
<comment type="catalytic activity">
    <reaction evidence="18">
        <text>L-prolyl-[hypoxia-inducible factor alpha subunit] + 2-oxoglutarate + O2 = trans-4-hydroxy-L-prolyl-[hypoxia-inducible factor alpha subunit] + succinate + CO2</text>
        <dbReference type="Rhea" id="RHEA:48400"/>
        <dbReference type="Rhea" id="RHEA-COMP:12093"/>
        <dbReference type="Rhea" id="RHEA-COMP:12094"/>
        <dbReference type="ChEBI" id="CHEBI:15379"/>
        <dbReference type="ChEBI" id="CHEBI:16526"/>
        <dbReference type="ChEBI" id="CHEBI:16810"/>
        <dbReference type="ChEBI" id="CHEBI:30031"/>
        <dbReference type="ChEBI" id="CHEBI:50342"/>
        <dbReference type="ChEBI" id="CHEBI:61965"/>
        <dbReference type="EC" id="1.14.11.29"/>
    </reaction>
</comment>
<protein>
    <recommendedName>
        <fullName evidence="20">Transmembrane prolyl 4-hydroxylase</fullName>
        <ecNumber evidence="17">1.14.11.29</ecNumber>
    </recommendedName>
    <alternativeName>
        <fullName evidence="21">Hypoxia-inducible factor prolyl hydroxylase 4</fullName>
    </alternativeName>
</protein>
<evidence type="ECO:0000256" key="7">
    <source>
        <dbReference type="ARBA" id="ARBA00022824"/>
    </source>
</evidence>
<keyword evidence="4 23" id="KW-0812">Transmembrane</keyword>
<dbReference type="GO" id="GO:0160082">
    <property type="term" value="F:hypoxia-inducible factor-proline dioxygenase activity"/>
    <property type="evidence" value="ECO:0007669"/>
    <property type="project" value="UniProtKB-EC"/>
</dbReference>
<evidence type="ECO:0000256" key="20">
    <source>
        <dbReference type="ARBA" id="ARBA00068588"/>
    </source>
</evidence>
<evidence type="ECO:0000256" key="1">
    <source>
        <dbReference type="ARBA" id="ARBA00001961"/>
    </source>
</evidence>
<keyword evidence="14" id="KW-0408">Iron</keyword>
<sequence>MELPGEAGEGPRGPQELPPGRPGLQKSSVCSRSYFVVVMVFVHLYIINVIALLLYVHYSNGGEPGARGAPAEGAGAPGQSRPEGAHGGLSSLPRLEGIKVGYKQKLELGQHRIHEIETLSLKPLLFEIPNFLSDEECKLLIHLAQLKGLQKSQILPTDEYEEAMEKIEISQADIFNLLDHNQDGQLQLKEVLTHTRLGNGRWMTPENIREMYAAVKADPDGDGVLSLEEFKQLNIKDFHKYIGGQEVKMSELVRNSQHTWLYQGEGAHQVLRTIRQRIIKLTRLPPAIVENSEPMQVVRYDQGGHYHAHMDSGPVFPETSCSHTKLVTNETAPFETSCRYVTVLFYLNNVTGGGETTFPIADNRTYEEMSLIQNDVDLRDTRKHCDKGNLRVKPRQGTAVFWYNYLSNGKGWVGELDEYSLHGGCLVTQGVKWIANNWINVDPNKVRQIRFQQEMALYGKEDADAQSEWTLDKSYKDVHLDL</sequence>
<dbReference type="Proteomes" id="UP001066276">
    <property type="component" value="Chromosome 9"/>
</dbReference>
<dbReference type="FunFam" id="2.60.120.620:FF:000008">
    <property type="entry name" value="transmembrane prolyl 4-hydroxylase"/>
    <property type="match status" value="1"/>
</dbReference>
<evidence type="ECO:0000256" key="3">
    <source>
        <dbReference type="ARBA" id="ARBA00011738"/>
    </source>
</evidence>
<evidence type="ECO:0000256" key="6">
    <source>
        <dbReference type="ARBA" id="ARBA00022737"/>
    </source>
</evidence>
<keyword evidence="5" id="KW-0479">Metal-binding</keyword>
<keyword evidence="10" id="KW-0223">Dioxygenase</keyword>
<dbReference type="GO" id="GO:0005509">
    <property type="term" value="F:calcium ion binding"/>
    <property type="evidence" value="ECO:0007669"/>
    <property type="project" value="InterPro"/>
</dbReference>
<evidence type="ECO:0000256" key="12">
    <source>
        <dbReference type="ARBA" id="ARBA00022989"/>
    </source>
</evidence>
<dbReference type="EMBL" id="JANPWB010000013">
    <property type="protein sequence ID" value="KAJ1111025.1"/>
    <property type="molecule type" value="Genomic_DNA"/>
</dbReference>
<comment type="cofactor">
    <cofactor evidence="1">
        <name>L-ascorbate</name>
        <dbReference type="ChEBI" id="CHEBI:38290"/>
    </cofactor>
</comment>
<dbReference type="AlphaFoldDB" id="A0AAV7N847"/>
<dbReference type="InterPro" id="IPR044862">
    <property type="entry name" value="Pro_4_hyd_alph_FE2OG_OXY"/>
</dbReference>
<keyword evidence="7" id="KW-0256">Endoplasmic reticulum</keyword>
<evidence type="ECO:0000256" key="18">
    <source>
        <dbReference type="ARBA" id="ARBA00049134"/>
    </source>
</evidence>
<dbReference type="Gene3D" id="2.60.120.620">
    <property type="entry name" value="q2cbj1_9rhob like domain"/>
    <property type="match status" value="1"/>
</dbReference>
<evidence type="ECO:0000256" key="11">
    <source>
        <dbReference type="ARBA" id="ARBA00022968"/>
    </source>
</evidence>
<dbReference type="InterPro" id="IPR011992">
    <property type="entry name" value="EF-hand-dom_pair"/>
</dbReference>
<evidence type="ECO:0000256" key="4">
    <source>
        <dbReference type="ARBA" id="ARBA00022692"/>
    </source>
</evidence>
<evidence type="ECO:0000256" key="9">
    <source>
        <dbReference type="ARBA" id="ARBA00022896"/>
    </source>
</evidence>
<gene>
    <name evidence="25" type="ORF">NDU88_008363</name>
</gene>
<evidence type="ECO:0000313" key="25">
    <source>
        <dbReference type="EMBL" id="KAJ1111025.1"/>
    </source>
</evidence>
<evidence type="ECO:0000256" key="8">
    <source>
        <dbReference type="ARBA" id="ARBA00022837"/>
    </source>
</evidence>
<dbReference type="InterPro" id="IPR006620">
    <property type="entry name" value="Pro_4_hyd_alph"/>
</dbReference>
<evidence type="ECO:0000256" key="19">
    <source>
        <dbReference type="ARBA" id="ARBA00056324"/>
    </source>
</evidence>
<feature type="transmembrane region" description="Helical" evidence="23">
    <location>
        <begin position="34"/>
        <end position="58"/>
    </location>
</feature>
<organism evidence="25 26">
    <name type="scientific">Pleurodeles waltl</name>
    <name type="common">Iberian ribbed newt</name>
    <dbReference type="NCBI Taxonomy" id="8319"/>
    <lineage>
        <taxon>Eukaryota</taxon>
        <taxon>Metazoa</taxon>
        <taxon>Chordata</taxon>
        <taxon>Craniata</taxon>
        <taxon>Vertebrata</taxon>
        <taxon>Euteleostomi</taxon>
        <taxon>Amphibia</taxon>
        <taxon>Batrachia</taxon>
        <taxon>Caudata</taxon>
        <taxon>Salamandroidea</taxon>
        <taxon>Salamandridae</taxon>
        <taxon>Pleurodelinae</taxon>
        <taxon>Pleurodeles</taxon>
    </lineage>
</organism>
<keyword evidence="13" id="KW-0560">Oxidoreductase</keyword>
<keyword evidence="15 23" id="KW-0472">Membrane</keyword>
<dbReference type="GO" id="GO:0005789">
    <property type="term" value="C:endoplasmic reticulum membrane"/>
    <property type="evidence" value="ECO:0007669"/>
    <property type="project" value="UniProtKB-SubCell"/>
</dbReference>
<dbReference type="InterPro" id="IPR002048">
    <property type="entry name" value="EF_hand_dom"/>
</dbReference>
<accession>A0AAV7N847</accession>
<comment type="function">
    <text evidence="19">Catalyzes the post-translational formation of 4-hydroxyproline in hypoxia-inducible factor (HIF) alpha proteins. Hydroxylates HIF1A at 'Pro-402' and 'Pro-564'. May function as a cellular oxygen sensor and, under normoxic conditions, may target HIF through the hydroxylation for proteasomal degradation via the von Hippel-Lindau ubiquitination complex.</text>
</comment>
<name>A0AAV7N847_PLEWA</name>
<dbReference type="Pfam" id="PF13640">
    <property type="entry name" value="2OG-FeII_Oxy_3"/>
    <property type="match status" value="1"/>
</dbReference>
<evidence type="ECO:0000256" key="17">
    <source>
        <dbReference type="ARBA" id="ARBA00039004"/>
    </source>
</evidence>
<keyword evidence="8" id="KW-0106">Calcium</keyword>
<evidence type="ECO:0000313" key="26">
    <source>
        <dbReference type="Proteomes" id="UP001066276"/>
    </source>
</evidence>
<dbReference type="GO" id="GO:0004656">
    <property type="term" value="F:procollagen-proline 4-dioxygenase activity"/>
    <property type="evidence" value="ECO:0007669"/>
    <property type="project" value="TreeGrafter"/>
</dbReference>
<dbReference type="InterPro" id="IPR045054">
    <property type="entry name" value="P4HA-like"/>
</dbReference>
<dbReference type="SMART" id="SM00702">
    <property type="entry name" value="P4Hc"/>
    <property type="match status" value="1"/>
</dbReference>
<dbReference type="PANTHER" id="PTHR10869">
    <property type="entry name" value="PROLYL 4-HYDROXYLASE ALPHA SUBUNIT"/>
    <property type="match status" value="1"/>
</dbReference>
<evidence type="ECO:0000256" key="2">
    <source>
        <dbReference type="ARBA" id="ARBA00004648"/>
    </source>
</evidence>
<dbReference type="SUPFAM" id="SSF47473">
    <property type="entry name" value="EF-hand"/>
    <property type="match status" value="1"/>
</dbReference>
<evidence type="ECO:0000256" key="15">
    <source>
        <dbReference type="ARBA" id="ARBA00023136"/>
    </source>
</evidence>
<reference evidence="25" key="1">
    <citation type="journal article" date="2022" name="bioRxiv">
        <title>Sequencing and chromosome-scale assembly of the giantPleurodeles waltlgenome.</title>
        <authorList>
            <person name="Brown T."/>
            <person name="Elewa A."/>
            <person name="Iarovenko S."/>
            <person name="Subramanian E."/>
            <person name="Araus A.J."/>
            <person name="Petzold A."/>
            <person name="Susuki M."/>
            <person name="Suzuki K.-i.T."/>
            <person name="Hayashi T."/>
            <person name="Toyoda A."/>
            <person name="Oliveira C."/>
            <person name="Osipova E."/>
            <person name="Leigh N.D."/>
            <person name="Simon A."/>
            <person name="Yun M.H."/>
        </authorList>
    </citation>
    <scope>NUCLEOTIDE SEQUENCE</scope>
    <source>
        <strain evidence="25">20211129_DDA</strain>
        <tissue evidence="25">Liver</tissue>
    </source>
</reference>
<dbReference type="GO" id="GO:0031418">
    <property type="term" value="F:L-ascorbic acid binding"/>
    <property type="evidence" value="ECO:0007669"/>
    <property type="project" value="UniProtKB-KW"/>
</dbReference>
<dbReference type="InterPro" id="IPR018247">
    <property type="entry name" value="EF_Hand_1_Ca_BS"/>
</dbReference>
<evidence type="ECO:0000259" key="24">
    <source>
        <dbReference type="PROSITE" id="PS51471"/>
    </source>
</evidence>
<dbReference type="InterPro" id="IPR005123">
    <property type="entry name" value="Oxoglu/Fe-dep_dioxygenase_dom"/>
</dbReference>
<feature type="region of interest" description="Disordered" evidence="22">
    <location>
        <begin position="1"/>
        <end position="24"/>
    </location>
</feature>
<evidence type="ECO:0000256" key="14">
    <source>
        <dbReference type="ARBA" id="ARBA00023004"/>
    </source>
</evidence>
<evidence type="ECO:0000256" key="10">
    <source>
        <dbReference type="ARBA" id="ARBA00022964"/>
    </source>
</evidence>
<evidence type="ECO:0000256" key="16">
    <source>
        <dbReference type="ARBA" id="ARBA00023180"/>
    </source>
</evidence>
<evidence type="ECO:0000256" key="13">
    <source>
        <dbReference type="ARBA" id="ARBA00023002"/>
    </source>
</evidence>
<keyword evidence="6" id="KW-0677">Repeat</keyword>
<keyword evidence="9" id="KW-0847">Vitamin C</keyword>
<evidence type="ECO:0000256" key="22">
    <source>
        <dbReference type="SAM" id="MobiDB-lite"/>
    </source>
</evidence>
<dbReference type="PROSITE" id="PS00018">
    <property type="entry name" value="EF_HAND_1"/>
    <property type="match status" value="2"/>
</dbReference>
<keyword evidence="12 23" id="KW-1133">Transmembrane helix</keyword>
<proteinExistence type="predicted"/>
<evidence type="ECO:0000256" key="5">
    <source>
        <dbReference type="ARBA" id="ARBA00022723"/>
    </source>
</evidence>
<dbReference type="GO" id="GO:0005506">
    <property type="term" value="F:iron ion binding"/>
    <property type="evidence" value="ECO:0007669"/>
    <property type="project" value="InterPro"/>
</dbReference>
<feature type="domain" description="Fe2OG dioxygenase" evidence="24">
    <location>
        <begin position="291"/>
        <end position="441"/>
    </location>
</feature>
<comment type="subunit">
    <text evidence="3">Homodimer.</text>
</comment>
<dbReference type="CDD" id="cd00051">
    <property type="entry name" value="EFh"/>
    <property type="match status" value="1"/>
</dbReference>
<dbReference type="PROSITE" id="PS51471">
    <property type="entry name" value="FE2OG_OXY"/>
    <property type="match status" value="1"/>
</dbReference>
<comment type="caution">
    <text evidence="25">The sequence shown here is derived from an EMBL/GenBank/DDBJ whole genome shotgun (WGS) entry which is preliminary data.</text>
</comment>
<dbReference type="Gene3D" id="1.10.238.10">
    <property type="entry name" value="EF-hand"/>
    <property type="match status" value="1"/>
</dbReference>
<dbReference type="Pfam" id="PF13499">
    <property type="entry name" value="EF-hand_7"/>
    <property type="match status" value="1"/>
</dbReference>
<comment type="subcellular location">
    <subcellularLocation>
        <location evidence="2">Endoplasmic reticulum membrane</location>
        <topology evidence="2">Single-pass type II membrane protein</topology>
    </subcellularLocation>
</comment>
<dbReference type="EC" id="1.14.11.29" evidence="17"/>